<evidence type="ECO:0000259" key="5">
    <source>
        <dbReference type="Pfam" id="PF12894"/>
    </source>
</evidence>
<evidence type="ECO:0000256" key="1">
    <source>
        <dbReference type="ARBA" id="ARBA00022574"/>
    </source>
</evidence>
<keyword evidence="4" id="KW-0732">Signal</keyword>
<dbReference type="OrthoDB" id="9805828at2"/>
<evidence type="ECO:0000256" key="3">
    <source>
        <dbReference type="PROSITE-ProRule" id="PRU00221"/>
    </source>
</evidence>
<evidence type="ECO:0000313" key="6">
    <source>
        <dbReference type="EMBL" id="QDU89696.1"/>
    </source>
</evidence>
<evidence type="ECO:0000256" key="2">
    <source>
        <dbReference type="ARBA" id="ARBA00022737"/>
    </source>
</evidence>
<sequence length="328" mass="34511" precursor="true">MSRLSTPHAARLAGALLGALAVGAGIGQSPAARAQPPITALAFAPGGELVVAGSQAGIRVAAWPTLQTDSERGVGVDQPHDLRFSPNGRRLLVVGGAAGQFGQWELVSWPGFEPIASAIAHGDTIYSAAWLSDDRFVTAAADNDLIEWRQTGRGVQQVAKLQGHSRRVLCVESSGLNLLASAGVDQVLRVWESDDGRVADRPLRNLDNHTGVVCDLAARPGDHGVPYLASASVDKTVRLWQPSIGRLVRFARLPVEPCSIAWRPDGERLAVGCADGKLRIINPNSVQVEQTLDALDGWAFEVAAAADGSFAVGGTGGVVRRVVPEDRP</sequence>
<feature type="repeat" description="WD" evidence="3">
    <location>
        <begin position="161"/>
        <end position="201"/>
    </location>
</feature>
<dbReference type="InterPro" id="IPR036322">
    <property type="entry name" value="WD40_repeat_dom_sf"/>
</dbReference>
<organism evidence="6 7">
    <name type="scientific">Pirellulimonas nuda</name>
    <dbReference type="NCBI Taxonomy" id="2528009"/>
    <lineage>
        <taxon>Bacteria</taxon>
        <taxon>Pseudomonadati</taxon>
        <taxon>Planctomycetota</taxon>
        <taxon>Planctomycetia</taxon>
        <taxon>Pirellulales</taxon>
        <taxon>Lacipirellulaceae</taxon>
        <taxon>Pirellulimonas</taxon>
    </lineage>
</organism>
<gene>
    <name evidence="6" type="ORF">Pla175_30910</name>
</gene>
<evidence type="ECO:0000256" key="4">
    <source>
        <dbReference type="SAM" id="SignalP"/>
    </source>
</evidence>
<evidence type="ECO:0000313" key="7">
    <source>
        <dbReference type="Proteomes" id="UP000317429"/>
    </source>
</evidence>
<feature type="repeat" description="WD" evidence="3">
    <location>
        <begin position="206"/>
        <end position="250"/>
    </location>
</feature>
<dbReference type="PROSITE" id="PS50082">
    <property type="entry name" value="WD_REPEATS_2"/>
    <property type="match status" value="2"/>
</dbReference>
<dbReference type="InterPro" id="IPR024977">
    <property type="entry name" value="Apc4-like_WD40_dom"/>
</dbReference>
<keyword evidence="2" id="KW-0677">Repeat</keyword>
<dbReference type="SUPFAM" id="SSF50978">
    <property type="entry name" value="WD40 repeat-like"/>
    <property type="match status" value="1"/>
</dbReference>
<dbReference type="Proteomes" id="UP000317429">
    <property type="component" value="Chromosome"/>
</dbReference>
<feature type="domain" description="Anaphase-promoting complex subunit 4-like WD40" evidence="5">
    <location>
        <begin position="259"/>
        <end position="293"/>
    </location>
</feature>
<keyword evidence="1 3" id="KW-0853">WD repeat</keyword>
<feature type="chain" id="PRO_5022162400" evidence="4">
    <location>
        <begin position="35"/>
        <end position="328"/>
    </location>
</feature>
<dbReference type="EMBL" id="CP036291">
    <property type="protein sequence ID" value="QDU89696.1"/>
    <property type="molecule type" value="Genomic_DNA"/>
</dbReference>
<reference evidence="6 7" key="1">
    <citation type="submission" date="2019-02" db="EMBL/GenBank/DDBJ databases">
        <title>Deep-cultivation of Planctomycetes and their phenomic and genomic characterization uncovers novel biology.</title>
        <authorList>
            <person name="Wiegand S."/>
            <person name="Jogler M."/>
            <person name="Boedeker C."/>
            <person name="Pinto D."/>
            <person name="Vollmers J."/>
            <person name="Rivas-Marin E."/>
            <person name="Kohn T."/>
            <person name="Peeters S.H."/>
            <person name="Heuer A."/>
            <person name="Rast P."/>
            <person name="Oberbeckmann S."/>
            <person name="Bunk B."/>
            <person name="Jeske O."/>
            <person name="Meyerdierks A."/>
            <person name="Storesund J.E."/>
            <person name="Kallscheuer N."/>
            <person name="Luecker S."/>
            <person name="Lage O.M."/>
            <person name="Pohl T."/>
            <person name="Merkel B.J."/>
            <person name="Hornburger P."/>
            <person name="Mueller R.-W."/>
            <person name="Bruemmer F."/>
            <person name="Labrenz M."/>
            <person name="Spormann A.M."/>
            <person name="Op den Camp H."/>
            <person name="Overmann J."/>
            <person name="Amann R."/>
            <person name="Jetten M.S.M."/>
            <person name="Mascher T."/>
            <person name="Medema M.H."/>
            <person name="Devos D.P."/>
            <person name="Kaster A.-K."/>
            <person name="Ovreas L."/>
            <person name="Rohde M."/>
            <person name="Galperin M.Y."/>
            <person name="Jogler C."/>
        </authorList>
    </citation>
    <scope>NUCLEOTIDE SEQUENCE [LARGE SCALE GENOMIC DNA]</scope>
    <source>
        <strain evidence="6 7">Pla175</strain>
    </source>
</reference>
<feature type="signal peptide" evidence="4">
    <location>
        <begin position="1"/>
        <end position="34"/>
    </location>
</feature>
<proteinExistence type="predicted"/>
<accession>A0A518DE12</accession>
<name>A0A518DE12_9BACT</name>
<keyword evidence="7" id="KW-1185">Reference proteome</keyword>
<dbReference type="RefSeq" id="WP_145286742.1">
    <property type="nucleotide sequence ID" value="NZ_CP036291.1"/>
</dbReference>
<dbReference type="InterPro" id="IPR015943">
    <property type="entry name" value="WD40/YVTN_repeat-like_dom_sf"/>
</dbReference>
<dbReference type="Pfam" id="PF12894">
    <property type="entry name" value="ANAPC4_WD40"/>
    <property type="match status" value="1"/>
</dbReference>
<dbReference type="Gene3D" id="2.130.10.10">
    <property type="entry name" value="YVTN repeat-like/Quinoprotein amine dehydrogenase"/>
    <property type="match status" value="2"/>
</dbReference>
<dbReference type="InterPro" id="IPR001680">
    <property type="entry name" value="WD40_rpt"/>
</dbReference>
<dbReference type="GO" id="GO:0000027">
    <property type="term" value="P:ribosomal large subunit assembly"/>
    <property type="evidence" value="ECO:0007669"/>
    <property type="project" value="TreeGrafter"/>
</dbReference>
<dbReference type="Pfam" id="PF00400">
    <property type="entry name" value="WD40"/>
    <property type="match status" value="3"/>
</dbReference>
<dbReference type="KEGG" id="pnd:Pla175_30910"/>
<dbReference type="PANTHER" id="PTHR19848:SF0">
    <property type="entry name" value="NOTCHLESS PROTEIN HOMOLOG 1"/>
    <property type="match status" value="1"/>
</dbReference>
<dbReference type="SMART" id="SM00320">
    <property type="entry name" value="WD40"/>
    <property type="match status" value="6"/>
</dbReference>
<protein>
    <submittedName>
        <fullName evidence="6">WD domain, G-beta repeat</fullName>
    </submittedName>
</protein>
<dbReference type="PANTHER" id="PTHR19848">
    <property type="entry name" value="WD40 REPEAT PROTEIN"/>
    <property type="match status" value="1"/>
</dbReference>
<dbReference type="AlphaFoldDB" id="A0A518DE12"/>